<protein>
    <recommendedName>
        <fullName evidence="6">Late embryogenesis abundant protein LEA-2 subgroup domain-containing protein</fullName>
    </recommendedName>
</protein>
<comment type="caution">
    <text evidence="7">The sequence shown here is derived from an EMBL/GenBank/DDBJ whole genome shotgun (WGS) entry which is preliminary data.</text>
</comment>
<sequence>MRTKMAAPSRKLRSICIPVLLSVTLLIISILILAFTAFKPKRPTIAVDSVSLLDLNISLDAARLSVGLNLSLLLDLSVENPNKVAFEYSYSTAVVSYRGEELGEAPIPAGWLPADRTEKMNLTLTMMADRLLAKSELFSDAISGEVPINIFTRLSGIVKVIGVFKIHVVASSSCDLTIGIGNRSIEDQKCHY</sequence>
<dbReference type="InterPro" id="IPR004864">
    <property type="entry name" value="LEA_2"/>
</dbReference>
<keyword evidence="2 5" id="KW-0812">Transmembrane</keyword>
<evidence type="ECO:0000313" key="8">
    <source>
        <dbReference type="Proteomes" id="UP000685013"/>
    </source>
</evidence>
<feature type="domain" description="Late embryogenesis abundant protein LEA-2 subgroup" evidence="6">
    <location>
        <begin position="76"/>
        <end position="168"/>
    </location>
</feature>
<dbReference type="GO" id="GO:0016020">
    <property type="term" value="C:membrane"/>
    <property type="evidence" value="ECO:0007669"/>
    <property type="project" value="UniProtKB-SubCell"/>
</dbReference>
<evidence type="ECO:0000256" key="1">
    <source>
        <dbReference type="ARBA" id="ARBA00004167"/>
    </source>
</evidence>
<feature type="transmembrane region" description="Helical" evidence="5">
    <location>
        <begin position="12"/>
        <end position="38"/>
    </location>
</feature>
<proteinExistence type="predicted"/>
<organism evidence="7 8">
    <name type="scientific">Cucurbita argyrosperma subsp. sororia</name>
    <dbReference type="NCBI Taxonomy" id="37648"/>
    <lineage>
        <taxon>Eukaryota</taxon>
        <taxon>Viridiplantae</taxon>
        <taxon>Streptophyta</taxon>
        <taxon>Embryophyta</taxon>
        <taxon>Tracheophyta</taxon>
        <taxon>Spermatophyta</taxon>
        <taxon>Magnoliopsida</taxon>
        <taxon>eudicotyledons</taxon>
        <taxon>Gunneridae</taxon>
        <taxon>Pentapetalae</taxon>
        <taxon>rosids</taxon>
        <taxon>fabids</taxon>
        <taxon>Cucurbitales</taxon>
        <taxon>Cucurbitaceae</taxon>
        <taxon>Cucurbiteae</taxon>
        <taxon>Cucurbita</taxon>
    </lineage>
</organism>
<dbReference type="Pfam" id="PF03168">
    <property type="entry name" value="LEA_2"/>
    <property type="match status" value="1"/>
</dbReference>
<name>A0AAV6LUW4_9ROSI</name>
<evidence type="ECO:0000256" key="2">
    <source>
        <dbReference type="ARBA" id="ARBA00022692"/>
    </source>
</evidence>
<evidence type="ECO:0000256" key="3">
    <source>
        <dbReference type="ARBA" id="ARBA00022989"/>
    </source>
</evidence>
<keyword evidence="4 5" id="KW-0472">Membrane</keyword>
<keyword evidence="8" id="KW-1185">Reference proteome</keyword>
<comment type="subcellular location">
    <subcellularLocation>
        <location evidence="1">Membrane</location>
        <topology evidence="1">Single-pass membrane protein</topology>
    </subcellularLocation>
</comment>
<evidence type="ECO:0000259" key="6">
    <source>
        <dbReference type="Pfam" id="PF03168"/>
    </source>
</evidence>
<dbReference type="PANTHER" id="PTHR31234">
    <property type="entry name" value="LATE EMBRYOGENESIS ABUNDANT (LEA) HYDROXYPROLINE-RICH GLYCOPROTEIN FAMILY"/>
    <property type="match status" value="1"/>
</dbReference>
<keyword evidence="3 5" id="KW-1133">Transmembrane helix</keyword>
<reference evidence="7 8" key="1">
    <citation type="journal article" date="2021" name="Hortic Res">
        <title>The domestication of Cucurbita argyrosperma as revealed by the genome of its wild relative.</title>
        <authorList>
            <person name="Barrera-Redondo J."/>
            <person name="Sanchez-de la Vega G."/>
            <person name="Aguirre-Liguori J.A."/>
            <person name="Castellanos-Morales G."/>
            <person name="Gutierrez-Guerrero Y.T."/>
            <person name="Aguirre-Dugua X."/>
            <person name="Aguirre-Planter E."/>
            <person name="Tenaillon M.I."/>
            <person name="Lira-Saade R."/>
            <person name="Eguiarte L.E."/>
        </authorList>
    </citation>
    <scope>NUCLEOTIDE SEQUENCE [LARGE SCALE GENOMIC DNA]</scope>
    <source>
        <strain evidence="7">JBR-2021</strain>
    </source>
</reference>
<dbReference type="GO" id="GO:0098542">
    <property type="term" value="P:defense response to other organism"/>
    <property type="evidence" value="ECO:0007669"/>
    <property type="project" value="InterPro"/>
</dbReference>
<dbReference type="PANTHER" id="PTHR31234:SF65">
    <property type="entry name" value="LATE EMBRYOGENESIS ABUNDANT PROTEIN, LEA_2 SUBGROUP"/>
    <property type="match status" value="1"/>
</dbReference>
<feature type="non-terminal residue" evidence="7">
    <location>
        <position position="1"/>
    </location>
</feature>
<evidence type="ECO:0000256" key="4">
    <source>
        <dbReference type="ARBA" id="ARBA00023136"/>
    </source>
</evidence>
<dbReference type="InterPro" id="IPR044839">
    <property type="entry name" value="NDR1-like"/>
</dbReference>
<accession>A0AAV6LUW4</accession>
<evidence type="ECO:0000313" key="7">
    <source>
        <dbReference type="EMBL" id="KAG6570626.1"/>
    </source>
</evidence>
<dbReference type="AlphaFoldDB" id="A0AAV6LUW4"/>
<dbReference type="EMBL" id="JAGKQH010000020">
    <property type="protein sequence ID" value="KAG6570626.1"/>
    <property type="molecule type" value="Genomic_DNA"/>
</dbReference>
<gene>
    <name evidence="7" type="ORF">SDJN03_29541</name>
</gene>
<dbReference type="Proteomes" id="UP000685013">
    <property type="component" value="Chromosome 20"/>
</dbReference>
<evidence type="ECO:0000256" key="5">
    <source>
        <dbReference type="SAM" id="Phobius"/>
    </source>
</evidence>